<dbReference type="InterPro" id="IPR013096">
    <property type="entry name" value="Cupin_2"/>
</dbReference>
<dbReference type="PANTHER" id="PTHR38599:SF1">
    <property type="entry name" value="CUPIN DOMAIN PROTEIN (AFU_ORTHOLOGUE AFUA_3G13620)"/>
    <property type="match status" value="1"/>
</dbReference>
<organism evidence="3 4">
    <name type="scientific">Cupriavidus basilensis OR16</name>
    <dbReference type="NCBI Taxonomy" id="1127483"/>
    <lineage>
        <taxon>Bacteria</taxon>
        <taxon>Pseudomonadati</taxon>
        <taxon>Pseudomonadota</taxon>
        <taxon>Betaproteobacteria</taxon>
        <taxon>Burkholderiales</taxon>
        <taxon>Burkholderiaceae</taxon>
        <taxon>Cupriavidus</taxon>
    </lineage>
</organism>
<dbReference type="Pfam" id="PF07883">
    <property type="entry name" value="Cupin_2"/>
    <property type="match status" value="1"/>
</dbReference>
<accession>H1SIM8</accession>
<feature type="domain" description="Cupin type-2" evidence="2">
    <location>
        <begin position="67"/>
        <end position="136"/>
    </location>
</feature>
<dbReference type="Proteomes" id="UP000005808">
    <property type="component" value="Unassembled WGS sequence"/>
</dbReference>
<dbReference type="OrthoDB" id="9813436at2"/>
<dbReference type="CDD" id="cd02234">
    <property type="entry name" value="cupin_BLR7677-like"/>
    <property type="match status" value="1"/>
</dbReference>
<keyword evidence="1" id="KW-0732">Signal</keyword>
<dbReference type="Gene3D" id="2.60.120.10">
    <property type="entry name" value="Jelly Rolls"/>
    <property type="match status" value="1"/>
</dbReference>
<dbReference type="PANTHER" id="PTHR38599">
    <property type="entry name" value="CUPIN DOMAIN PROTEIN (AFU_ORTHOLOGUE AFUA_3G13620)"/>
    <property type="match status" value="1"/>
</dbReference>
<sequence length="152" mass="15802">MTRLQIGRAVSRLAIATAVPALLALLGAGNVHAHTPDGQPGRAEETVQPLMKQPIPEAAGKNVLLATVTLAPGQASAPHVHPGSIFAYVLEGTVVSQLGGEPAKTYGKGQSWYEAPNARHLVTRNASKTTPARLLVFAIAGEGEPIKLPLPQ</sequence>
<feature type="chain" id="PRO_5003553591" evidence="1">
    <location>
        <begin position="34"/>
        <end position="152"/>
    </location>
</feature>
<dbReference type="RefSeq" id="WP_006164713.1">
    <property type="nucleotide sequence ID" value="NZ_AHJE01000235.1"/>
</dbReference>
<evidence type="ECO:0000313" key="4">
    <source>
        <dbReference type="Proteomes" id="UP000005808"/>
    </source>
</evidence>
<dbReference type="EMBL" id="AHJE01000235">
    <property type="protein sequence ID" value="EHP37621.1"/>
    <property type="molecule type" value="Genomic_DNA"/>
</dbReference>
<evidence type="ECO:0000256" key="1">
    <source>
        <dbReference type="SAM" id="SignalP"/>
    </source>
</evidence>
<dbReference type="AlphaFoldDB" id="H1SIM8"/>
<gene>
    <name evidence="3" type="ORF">OR16_41779</name>
</gene>
<dbReference type="InterPro" id="IPR011051">
    <property type="entry name" value="RmlC_Cupin_sf"/>
</dbReference>
<name>H1SIM8_9BURK</name>
<reference evidence="3 4" key="1">
    <citation type="journal article" date="2012" name="J. Bacteriol.">
        <title>De Novo Genome Project of Cupriavidus basilensis OR16.</title>
        <authorList>
            <person name="Cserhati M."/>
            <person name="Kriszt B."/>
            <person name="Szoboszlay S."/>
            <person name="Toth A."/>
            <person name="Szabo I."/>
            <person name="Tancsics A."/>
            <person name="Nagy I."/>
            <person name="Horvath B."/>
            <person name="Nagy I."/>
            <person name="Kukolya J."/>
        </authorList>
    </citation>
    <scope>NUCLEOTIDE SEQUENCE [LARGE SCALE GENOMIC DNA]</scope>
    <source>
        <strain evidence="3 4">OR16</strain>
    </source>
</reference>
<evidence type="ECO:0000313" key="3">
    <source>
        <dbReference type="EMBL" id="EHP37621.1"/>
    </source>
</evidence>
<dbReference type="SUPFAM" id="SSF51182">
    <property type="entry name" value="RmlC-like cupins"/>
    <property type="match status" value="1"/>
</dbReference>
<protein>
    <submittedName>
        <fullName evidence="3">Cupin</fullName>
    </submittedName>
</protein>
<evidence type="ECO:0000259" key="2">
    <source>
        <dbReference type="Pfam" id="PF07883"/>
    </source>
</evidence>
<dbReference type="PATRIC" id="fig|1127483.3.peg.8275"/>
<comment type="caution">
    <text evidence="3">The sequence shown here is derived from an EMBL/GenBank/DDBJ whole genome shotgun (WGS) entry which is preliminary data.</text>
</comment>
<feature type="signal peptide" evidence="1">
    <location>
        <begin position="1"/>
        <end position="33"/>
    </location>
</feature>
<dbReference type="InterPro" id="IPR014710">
    <property type="entry name" value="RmlC-like_jellyroll"/>
</dbReference>
<proteinExistence type="predicted"/>